<name>A0A8H5YQR2_9HYPO</name>
<evidence type="ECO:0000256" key="1">
    <source>
        <dbReference type="ARBA" id="ARBA00022737"/>
    </source>
</evidence>
<dbReference type="InterPro" id="IPR056884">
    <property type="entry name" value="NPHP3-like_N"/>
</dbReference>
<protein>
    <submittedName>
        <fullName evidence="5">Ankyrin repeat-containing protein</fullName>
    </submittedName>
</protein>
<dbReference type="Proteomes" id="UP000532311">
    <property type="component" value="Unassembled WGS sequence"/>
</dbReference>
<keyword evidence="1" id="KW-0677">Repeat</keyword>
<dbReference type="PROSITE" id="PS50088">
    <property type="entry name" value="ANK_REPEAT"/>
    <property type="match status" value="3"/>
</dbReference>
<feature type="repeat" description="ANK" evidence="2">
    <location>
        <begin position="948"/>
        <end position="980"/>
    </location>
</feature>
<organism evidence="5 6">
    <name type="scientific">Fusarium globosum</name>
    <dbReference type="NCBI Taxonomy" id="78864"/>
    <lineage>
        <taxon>Eukaryota</taxon>
        <taxon>Fungi</taxon>
        <taxon>Dikarya</taxon>
        <taxon>Ascomycota</taxon>
        <taxon>Pezizomycotina</taxon>
        <taxon>Sordariomycetes</taxon>
        <taxon>Hypocreomycetidae</taxon>
        <taxon>Hypocreales</taxon>
        <taxon>Nectriaceae</taxon>
        <taxon>Fusarium</taxon>
        <taxon>Fusarium fujikuroi species complex</taxon>
    </lineage>
</organism>
<sequence length="1077" mass="120075">MDPLSIIASVISIIGAITSSYSTIKKVSNLPGTFDKVQDDLAMVSKLLDNAKTKLAGIQMDADERNSLAAIASRCEKKIYEMQEIFVTLEKKCLENPGGQTWTKLRVWYREAMKGVKSRRIENLMTDLLKDVKLLVMNQMACLATTKDLDDIKAAIDGLLNVEPSLEDHDFEGIGAIHATQSISDQASGTQWNMQGVHSTGNVSFGGTINQGGVHNSGGTHTHLNDSNQDVFSWLSKLSFFATYESRLNDWKEGTGQWFFETDLFQKWLQGEHKTLWCQGHAGAGKTIMMSIVIHHLEEKKAANEAIVYAYLDHTDSVGAERLIASFVRQLAEQNCVLSNSLLESYKRHKDLDTPLLRRECQGLLLSEADRFQRVYMVIDGLDERRDEAIFGLLSAVTVLLSSHSAASLLVSSRKIESIASCLEDPVVYDLEAQRSDIDVYIDQALASDLPTLSRRIWKYPGLSDLIKKKLNEKAKGIPLDQTYELLWNRIQDQDNEDAELARDIMTWLCCSLETLSFQCFSYALIWSSTGHEGQVVEEDLIDEEQLADVCLGLIVVNKDKGVIGFSHYTAEDYFKRTFPSAEGHQRVASACIRCLSTTQLKQAENVSSPSDSTSNTPLMSQIRLDTLPYILSPPLFTYASRNWGLHASNAVELSMLPKILRFFDLPERITASGRALALSNDQSFLYDSSTPLPDKIAGIHLAAFFGLLSVIKNIIQAEQGSVNAVDTRGWSALRWACFGKQTETVKFLLHRGANVDFQDIVGDTTLIWALGNRRTLNIFNGVHFMNTRHHFGHMAFVQGLSSVNPTLPGEPQPFNCTSETIEDLIQYSKYLDTRGHLGRTALSHAAENQQFDVVKQLLERAVNIECEDDNGMTPLLWSLQAPRWSYKFSDCIFSNSIAHIGDFIVVDLMRTGDDNDGSSGKRAARDIAQEDMALKLIGTHIDAVDFSGLSALNLAAERRHSSLVQRLIGLKADVNMISGGLTPLDRASRPFHRYDLKMSNCSFMDTCTVSEGPCMQIHWSKEKGLTGVKLSQFYKSQSRICDILRQAGAKTSITENTDTRCYGIREIHMATGLEIQ</sequence>
<keyword evidence="6" id="KW-1185">Reference proteome</keyword>
<dbReference type="AlphaFoldDB" id="A0A8H5YQR2"/>
<evidence type="ECO:0000259" key="4">
    <source>
        <dbReference type="Pfam" id="PF24883"/>
    </source>
</evidence>
<dbReference type="EMBL" id="JAAQPF010000091">
    <property type="protein sequence ID" value="KAF5716524.1"/>
    <property type="molecule type" value="Genomic_DNA"/>
</dbReference>
<dbReference type="InterPro" id="IPR031352">
    <property type="entry name" value="SesA"/>
</dbReference>
<feature type="domain" description="Nephrocystin 3-like N-terminal" evidence="4">
    <location>
        <begin position="254"/>
        <end position="414"/>
    </location>
</feature>
<proteinExistence type="predicted"/>
<dbReference type="Pfam" id="PF12796">
    <property type="entry name" value="Ank_2"/>
    <property type="match status" value="2"/>
</dbReference>
<dbReference type="PANTHER" id="PTHR10039:SF15">
    <property type="entry name" value="NACHT DOMAIN-CONTAINING PROTEIN"/>
    <property type="match status" value="1"/>
</dbReference>
<keyword evidence="2" id="KW-0040">ANK repeat</keyword>
<reference evidence="5 6" key="1">
    <citation type="submission" date="2020-05" db="EMBL/GenBank/DDBJ databases">
        <title>Identification and distribution of gene clusters putatively required for synthesis of sphingolipid metabolism inhibitors in phylogenetically diverse species of the filamentous fungus Fusarium.</title>
        <authorList>
            <person name="Kim H.-S."/>
            <person name="Busman M."/>
            <person name="Brown D.W."/>
            <person name="Divon H."/>
            <person name="Uhlig S."/>
            <person name="Proctor R.H."/>
        </authorList>
    </citation>
    <scope>NUCLEOTIDE SEQUENCE [LARGE SCALE GENOMIC DNA]</scope>
    <source>
        <strain evidence="5 6">NRRL 26131</strain>
    </source>
</reference>
<comment type="caution">
    <text evidence="5">The sequence shown here is derived from an EMBL/GenBank/DDBJ whole genome shotgun (WGS) entry which is preliminary data.</text>
</comment>
<feature type="repeat" description="ANK" evidence="2">
    <location>
        <begin position="729"/>
        <end position="761"/>
    </location>
</feature>
<dbReference type="SMART" id="SM00248">
    <property type="entry name" value="ANK"/>
    <property type="match status" value="4"/>
</dbReference>
<dbReference type="SUPFAM" id="SSF48403">
    <property type="entry name" value="Ankyrin repeat"/>
    <property type="match status" value="1"/>
</dbReference>
<dbReference type="PROSITE" id="PS50297">
    <property type="entry name" value="ANK_REP_REGION"/>
    <property type="match status" value="3"/>
</dbReference>
<dbReference type="Gene3D" id="3.40.50.300">
    <property type="entry name" value="P-loop containing nucleotide triphosphate hydrolases"/>
    <property type="match status" value="1"/>
</dbReference>
<dbReference type="InterPro" id="IPR036770">
    <property type="entry name" value="Ankyrin_rpt-contain_sf"/>
</dbReference>
<evidence type="ECO:0000256" key="2">
    <source>
        <dbReference type="PROSITE-ProRule" id="PRU00023"/>
    </source>
</evidence>
<dbReference type="Gene3D" id="1.25.40.20">
    <property type="entry name" value="Ankyrin repeat-containing domain"/>
    <property type="match status" value="2"/>
</dbReference>
<dbReference type="InterPro" id="IPR002110">
    <property type="entry name" value="Ankyrin_rpt"/>
</dbReference>
<dbReference type="Pfam" id="PF17107">
    <property type="entry name" value="SesA"/>
    <property type="match status" value="1"/>
</dbReference>
<accession>A0A8H5YQR2</accession>
<evidence type="ECO:0000313" key="5">
    <source>
        <dbReference type="EMBL" id="KAF5716524.1"/>
    </source>
</evidence>
<evidence type="ECO:0000259" key="3">
    <source>
        <dbReference type="Pfam" id="PF17107"/>
    </source>
</evidence>
<dbReference type="InterPro" id="IPR027417">
    <property type="entry name" value="P-loop_NTPase"/>
</dbReference>
<gene>
    <name evidence="5" type="ORF">FGLOB1_2524</name>
</gene>
<dbReference type="Pfam" id="PF24883">
    <property type="entry name" value="NPHP3_N"/>
    <property type="match status" value="1"/>
</dbReference>
<feature type="repeat" description="ANK" evidence="2">
    <location>
        <begin position="838"/>
        <end position="870"/>
    </location>
</feature>
<feature type="domain" description="NACHT-NTPase and P-loop NTPases N-terminal" evidence="3">
    <location>
        <begin position="7"/>
        <end position="135"/>
    </location>
</feature>
<evidence type="ECO:0000313" key="6">
    <source>
        <dbReference type="Proteomes" id="UP000532311"/>
    </source>
</evidence>
<dbReference type="PANTHER" id="PTHR10039">
    <property type="entry name" value="AMELOGENIN"/>
    <property type="match status" value="1"/>
</dbReference>